<evidence type="ECO:0000256" key="1">
    <source>
        <dbReference type="ARBA" id="ARBA00022630"/>
    </source>
</evidence>
<dbReference type="Pfam" id="PF07992">
    <property type="entry name" value="Pyr_redox_2"/>
    <property type="match status" value="1"/>
</dbReference>
<dbReference type="AlphaFoldDB" id="A0A7X9HGT2"/>
<feature type="domain" description="FAD/NAD(P)-binding" evidence="3">
    <location>
        <begin position="1"/>
        <end position="147"/>
    </location>
</feature>
<reference evidence="4 5" key="1">
    <citation type="journal article" date="2020" name="Biotechnol. Biofuels">
        <title>New insights from the biogas microbiome by comprehensive genome-resolved metagenomics of nearly 1600 species originating from multiple anaerobic digesters.</title>
        <authorList>
            <person name="Campanaro S."/>
            <person name="Treu L."/>
            <person name="Rodriguez-R L.M."/>
            <person name="Kovalovszki A."/>
            <person name="Ziels R.M."/>
            <person name="Maus I."/>
            <person name="Zhu X."/>
            <person name="Kougias P.G."/>
            <person name="Basile A."/>
            <person name="Luo G."/>
            <person name="Schluter A."/>
            <person name="Konstantinidis K.T."/>
            <person name="Angelidaki I."/>
        </authorList>
    </citation>
    <scope>NUCLEOTIDE SEQUENCE [LARGE SCALE GENOMIC DNA]</scope>
    <source>
        <strain evidence="4">AS27yjCOA_165</strain>
    </source>
</reference>
<evidence type="ECO:0000313" key="5">
    <source>
        <dbReference type="Proteomes" id="UP000526033"/>
    </source>
</evidence>
<dbReference type="PANTHER" id="PTHR48105">
    <property type="entry name" value="THIOREDOXIN REDUCTASE 1-RELATED-RELATED"/>
    <property type="match status" value="1"/>
</dbReference>
<accession>A0A7X9HGT2</accession>
<dbReference type="PRINTS" id="PR00469">
    <property type="entry name" value="PNDRDTASEII"/>
</dbReference>
<evidence type="ECO:0000259" key="3">
    <source>
        <dbReference type="Pfam" id="PF07992"/>
    </source>
</evidence>
<sequence>AVVGGGDASMEEADFLTKFASKVHLIARRPKEHLRASKIMQERVMSNSKIEIIYNSEIKEVLGDNFVSGVRLLNNQTNEESVLEVQGLFVAIGHTPNTAFLKGFIDLDEKGYIKVEQNTRSSKEGVFIAGDVADHRYRQAITAAGMGCMASIDVEKYLADKSEIN</sequence>
<evidence type="ECO:0000313" key="4">
    <source>
        <dbReference type="EMBL" id="NMB69923.1"/>
    </source>
</evidence>
<dbReference type="InterPro" id="IPR050097">
    <property type="entry name" value="Ferredoxin-NADP_redctase_2"/>
</dbReference>
<dbReference type="Proteomes" id="UP000526033">
    <property type="component" value="Unassembled WGS sequence"/>
</dbReference>
<gene>
    <name evidence="4" type="ORF">GYA27_01865</name>
</gene>
<dbReference type="InterPro" id="IPR036188">
    <property type="entry name" value="FAD/NAD-bd_sf"/>
</dbReference>
<dbReference type="EMBL" id="JAAZNL010000018">
    <property type="protein sequence ID" value="NMB69923.1"/>
    <property type="molecule type" value="Genomic_DNA"/>
</dbReference>
<name>A0A7X9HGT2_UNCKA</name>
<comment type="caution">
    <text evidence="4">The sequence shown here is derived from an EMBL/GenBank/DDBJ whole genome shotgun (WGS) entry which is preliminary data.</text>
</comment>
<dbReference type="Gene3D" id="3.50.50.60">
    <property type="entry name" value="FAD/NAD(P)-binding domain"/>
    <property type="match status" value="2"/>
</dbReference>
<dbReference type="GO" id="GO:0016491">
    <property type="term" value="F:oxidoreductase activity"/>
    <property type="evidence" value="ECO:0007669"/>
    <property type="project" value="UniProtKB-KW"/>
</dbReference>
<keyword evidence="2" id="KW-0560">Oxidoreductase</keyword>
<organism evidence="4 5">
    <name type="scientific">candidate division WWE3 bacterium</name>
    <dbReference type="NCBI Taxonomy" id="2053526"/>
    <lineage>
        <taxon>Bacteria</taxon>
        <taxon>Katanobacteria</taxon>
    </lineage>
</organism>
<keyword evidence="1" id="KW-0285">Flavoprotein</keyword>
<proteinExistence type="predicted"/>
<protein>
    <submittedName>
        <fullName evidence="4">FAD-dependent oxidoreductase</fullName>
    </submittedName>
</protein>
<dbReference type="PRINTS" id="PR00368">
    <property type="entry name" value="FADPNR"/>
</dbReference>
<dbReference type="InterPro" id="IPR023753">
    <property type="entry name" value="FAD/NAD-binding_dom"/>
</dbReference>
<dbReference type="SUPFAM" id="SSF51905">
    <property type="entry name" value="FAD/NAD(P)-binding domain"/>
    <property type="match status" value="1"/>
</dbReference>
<evidence type="ECO:0000256" key="2">
    <source>
        <dbReference type="ARBA" id="ARBA00023002"/>
    </source>
</evidence>
<feature type="non-terminal residue" evidence="4">
    <location>
        <position position="1"/>
    </location>
</feature>